<dbReference type="PANTHER" id="PTHR34301">
    <property type="entry name" value="DNA-BINDING PROTEIN-RELATED"/>
    <property type="match status" value="1"/>
</dbReference>
<dbReference type="Proteomes" id="UP000285794">
    <property type="component" value="Unassembled WGS sequence"/>
</dbReference>
<protein>
    <submittedName>
        <fullName evidence="2">ATP-binding protein</fullName>
    </submittedName>
</protein>
<evidence type="ECO:0000313" key="3">
    <source>
        <dbReference type="Proteomes" id="UP000285794"/>
    </source>
</evidence>
<gene>
    <name evidence="2" type="ORF">DWB61_14135</name>
</gene>
<dbReference type="PANTHER" id="PTHR34301:SF8">
    <property type="entry name" value="ATPASE DOMAIN-CONTAINING PROTEIN"/>
    <property type="match status" value="1"/>
</dbReference>
<dbReference type="Pfam" id="PF01637">
    <property type="entry name" value="ATPase_2"/>
    <property type="match status" value="1"/>
</dbReference>
<keyword evidence="3" id="KW-1185">Reference proteome</keyword>
<comment type="caution">
    <text evidence="2">The sequence shown here is derived from an EMBL/GenBank/DDBJ whole genome shotgun (WGS) entry which is preliminary data.</text>
</comment>
<dbReference type="SUPFAM" id="SSF52540">
    <property type="entry name" value="P-loop containing nucleoside triphosphate hydrolases"/>
    <property type="match status" value="1"/>
</dbReference>
<sequence>MKAHINNPFSFGSIVKHNKFCNRKAELLLLSTYIKDAYSVWLYSPRRYGKSSLIQKVLEDQEIKSIYLDLYNVKSLDDFCRKYADAIAKNLFSWDQNISVLIKKLAEYFTHFKTSVSIDENGSPSFVIEKYGIKDQMDVERILNIPAQIAKKYKKPICIAFDEFQEINRIEPFLINWMRSAFQEHENISYIFLGSQQSLMEDIFISDYSPFYEFAVKMNIGEISKEDWRFFINQKFEEKGLKLLPEHLNQIILKSEGHPHFTQYFASVVFDMIRAGVDQERTDFNELWLEKILQSQSMFLQDIYDQLTNIQRQVIFVIAVLRKDEELFSSVIRDRYQLPASSSMLRAIQSLSKKNLIFKKEKAYKIINPIFREWLLLLS</sequence>
<organism evidence="2 3">
    <name type="scientific">Ancylomarina euxinus</name>
    <dbReference type="NCBI Taxonomy" id="2283627"/>
    <lineage>
        <taxon>Bacteria</taxon>
        <taxon>Pseudomonadati</taxon>
        <taxon>Bacteroidota</taxon>
        <taxon>Bacteroidia</taxon>
        <taxon>Marinilabiliales</taxon>
        <taxon>Marinifilaceae</taxon>
        <taxon>Ancylomarina</taxon>
    </lineage>
</organism>
<reference evidence="2 3" key="1">
    <citation type="submission" date="2018-07" db="EMBL/GenBank/DDBJ databases">
        <title>Draft genome sequence of Ancylomarina sp. M1P.</title>
        <authorList>
            <person name="Yadav S."/>
            <person name="Villanueva L."/>
            <person name="Damste J.S.S."/>
        </authorList>
    </citation>
    <scope>NUCLEOTIDE SEQUENCE [LARGE SCALE GENOMIC DNA]</scope>
    <source>
        <strain evidence="2 3">M1P</strain>
    </source>
</reference>
<feature type="domain" description="ATPase" evidence="1">
    <location>
        <begin position="20"/>
        <end position="243"/>
    </location>
</feature>
<dbReference type="Gene3D" id="3.40.50.300">
    <property type="entry name" value="P-loop containing nucleotide triphosphate hydrolases"/>
    <property type="match status" value="1"/>
</dbReference>
<proteinExistence type="predicted"/>
<dbReference type="OrthoDB" id="9805535at2"/>
<keyword evidence="2" id="KW-0067">ATP-binding</keyword>
<dbReference type="InterPro" id="IPR011579">
    <property type="entry name" value="ATPase_dom"/>
</dbReference>
<dbReference type="GO" id="GO:0005524">
    <property type="term" value="F:ATP binding"/>
    <property type="evidence" value="ECO:0007669"/>
    <property type="project" value="UniProtKB-KW"/>
</dbReference>
<dbReference type="RefSeq" id="WP_125031537.1">
    <property type="nucleotide sequence ID" value="NZ_JAPXVP010000016.1"/>
</dbReference>
<accession>A0A425XY43</accession>
<keyword evidence="2" id="KW-0547">Nucleotide-binding</keyword>
<evidence type="ECO:0000313" key="2">
    <source>
        <dbReference type="EMBL" id="RRG19688.1"/>
    </source>
</evidence>
<name>A0A425XY43_9BACT</name>
<dbReference type="InterPro" id="IPR027417">
    <property type="entry name" value="P-loop_NTPase"/>
</dbReference>
<dbReference type="EMBL" id="QQWG01000017">
    <property type="protein sequence ID" value="RRG19688.1"/>
    <property type="molecule type" value="Genomic_DNA"/>
</dbReference>
<dbReference type="AlphaFoldDB" id="A0A425XY43"/>
<evidence type="ECO:0000259" key="1">
    <source>
        <dbReference type="Pfam" id="PF01637"/>
    </source>
</evidence>